<accession>A0A7R9LGL4</accession>
<evidence type="ECO:0000256" key="3">
    <source>
        <dbReference type="ARBA" id="ARBA00023140"/>
    </source>
</evidence>
<reference evidence="5" key="1">
    <citation type="submission" date="2020-11" db="EMBL/GenBank/DDBJ databases">
        <authorList>
            <person name="Tran Van P."/>
        </authorList>
    </citation>
    <scope>NUCLEOTIDE SEQUENCE</scope>
</reference>
<comment type="subcellular location">
    <subcellularLocation>
        <location evidence="4">Peroxisome membrane</location>
    </subcellularLocation>
</comment>
<proteinExistence type="predicted"/>
<organism evidence="5">
    <name type="scientific">Oppiella nova</name>
    <dbReference type="NCBI Taxonomy" id="334625"/>
    <lineage>
        <taxon>Eukaryota</taxon>
        <taxon>Metazoa</taxon>
        <taxon>Ecdysozoa</taxon>
        <taxon>Arthropoda</taxon>
        <taxon>Chelicerata</taxon>
        <taxon>Arachnida</taxon>
        <taxon>Acari</taxon>
        <taxon>Acariformes</taxon>
        <taxon>Sarcoptiformes</taxon>
        <taxon>Oribatida</taxon>
        <taxon>Brachypylina</taxon>
        <taxon>Oppioidea</taxon>
        <taxon>Oppiidae</taxon>
        <taxon>Oppiella</taxon>
    </lineage>
</organism>
<dbReference type="InterPro" id="IPR008733">
    <property type="entry name" value="PEX11"/>
</dbReference>
<evidence type="ECO:0000313" key="5">
    <source>
        <dbReference type="EMBL" id="CAD7641252.1"/>
    </source>
</evidence>
<keyword evidence="6" id="KW-1185">Reference proteome</keyword>
<keyword evidence="3" id="KW-0576">Peroxisome</keyword>
<name>A0A7R9LGL4_9ACAR</name>
<evidence type="ECO:0000256" key="1">
    <source>
        <dbReference type="ARBA" id="ARBA00022593"/>
    </source>
</evidence>
<dbReference type="GO" id="GO:0016559">
    <property type="term" value="P:peroxisome fission"/>
    <property type="evidence" value="ECO:0007669"/>
    <property type="project" value="InterPro"/>
</dbReference>
<dbReference type="EMBL" id="CAJPVJ010000801">
    <property type="protein sequence ID" value="CAG2163426.1"/>
    <property type="molecule type" value="Genomic_DNA"/>
</dbReference>
<dbReference type="Proteomes" id="UP000728032">
    <property type="component" value="Unassembled WGS sequence"/>
</dbReference>
<dbReference type="OrthoDB" id="411017at2759"/>
<evidence type="ECO:0000313" key="6">
    <source>
        <dbReference type="Proteomes" id="UP000728032"/>
    </source>
</evidence>
<sequence>MSYSMESMVRFNAQTTGRDKLFRLCQFTSLLRLGRCVDVLHSSMQTMHLPDPTLRVTLTLSRIASSLYLLCDHMLWLSSTGLFPSVHSKQWSEWSNKFWLYSIAMNLVRDVYEISNILKANNYVNSQKHYFGHSSRIDVIPPNILNPTQDQYLQIIEWIIKHKNVCIDTLKNFCDIWIPMTSLGHTRLSAQTIGFLGLLSSLIAILQVFDYAYRLSPS</sequence>
<protein>
    <recommendedName>
        <fullName evidence="7">Peroxisomal membrane protein 11B</fullName>
    </recommendedName>
</protein>
<keyword evidence="2" id="KW-0472">Membrane</keyword>
<gene>
    <name evidence="5" type="ORF">ONB1V03_LOCUS3002</name>
</gene>
<evidence type="ECO:0000256" key="2">
    <source>
        <dbReference type="ARBA" id="ARBA00023136"/>
    </source>
</evidence>
<dbReference type="AlphaFoldDB" id="A0A7R9LGL4"/>
<dbReference type="PANTHER" id="PTHR12652">
    <property type="entry name" value="PEROXISOMAL BIOGENESIS FACTOR 11"/>
    <property type="match status" value="1"/>
</dbReference>
<dbReference type="PANTHER" id="PTHR12652:SF50">
    <property type="entry name" value="PEROXIN 11"/>
    <property type="match status" value="1"/>
</dbReference>
<dbReference type="Pfam" id="PF05648">
    <property type="entry name" value="PEX11"/>
    <property type="match status" value="1"/>
</dbReference>
<keyword evidence="1" id="KW-0962">Peroxisome biogenesis</keyword>
<dbReference type="EMBL" id="OC915626">
    <property type="protein sequence ID" value="CAD7641252.1"/>
    <property type="molecule type" value="Genomic_DNA"/>
</dbReference>
<evidence type="ECO:0000256" key="4">
    <source>
        <dbReference type="ARBA" id="ARBA00046271"/>
    </source>
</evidence>
<evidence type="ECO:0008006" key="7">
    <source>
        <dbReference type="Google" id="ProtNLM"/>
    </source>
</evidence>
<dbReference type="GO" id="GO:0005778">
    <property type="term" value="C:peroxisomal membrane"/>
    <property type="evidence" value="ECO:0007669"/>
    <property type="project" value="UniProtKB-SubCell"/>
</dbReference>